<organism evidence="1">
    <name type="scientific">[Clostridium] nexile</name>
    <dbReference type="NCBI Taxonomy" id="29361"/>
    <lineage>
        <taxon>Bacteria</taxon>
        <taxon>Bacillati</taxon>
        <taxon>Bacillota</taxon>
        <taxon>Clostridia</taxon>
        <taxon>Lachnospirales</taxon>
        <taxon>Lachnospiraceae</taxon>
        <taxon>Tyzzerella</taxon>
    </lineage>
</organism>
<protein>
    <submittedName>
        <fullName evidence="1">Uncharacterized protein</fullName>
    </submittedName>
</protein>
<evidence type="ECO:0000313" key="1">
    <source>
        <dbReference type="EMBL" id="VYS98437.1"/>
    </source>
</evidence>
<dbReference type="EMBL" id="CACRTG010000009">
    <property type="protein sequence ID" value="VYS98437.1"/>
    <property type="molecule type" value="Genomic_DNA"/>
</dbReference>
<proteinExistence type="predicted"/>
<dbReference type="AlphaFoldDB" id="A0A6N2SY04"/>
<reference evidence="1" key="1">
    <citation type="submission" date="2019-11" db="EMBL/GenBank/DDBJ databases">
        <authorList>
            <person name="Feng L."/>
        </authorList>
    </citation>
    <scope>NUCLEOTIDE SEQUENCE</scope>
    <source>
        <strain evidence="1">CnexileLFYP112</strain>
    </source>
</reference>
<name>A0A6N2SY04_9FIRM</name>
<sequence length="57" mass="6663">MYLIEIDTRKFDFQGISHEEYLGFFGYRGIKKVGEKQYSVEKLGMFLPAVKVIKSNL</sequence>
<gene>
    <name evidence="1" type="ORF">CNLFYP112_01545</name>
</gene>
<accession>A0A6N2SY04</accession>